<evidence type="ECO:0000256" key="5">
    <source>
        <dbReference type="SAM" id="MobiDB-lite"/>
    </source>
</evidence>
<feature type="region of interest" description="Disordered" evidence="5">
    <location>
        <begin position="640"/>
        <end position="660"/>
    </location>
</feature>
<dbReference type="InterPro" id="IPR000210">
    <property type="entry name" value="BTB/POZ_dom"/>
</dbReference>
<dbReference type="InterPro" id="IPR011333">
    <property type="entry name" value="SKP1/BTB/POZ_sf"/>
</dbReference>
<evidence type="ECO:0000256" key="2">
    <source>
        <dbReference type="ARBA" id="ARBA00022786"/>
    </source>
</evidence>
<feature type="region of interest" description="Disordered" evidence="5">
    <location>
        <begin position="54"/>
        <end position="73"/>
    </location>
</feature>
<keyword evidence="4" id="KW-0175">Coiled coil</keyword>
<protein>
    <recommendedName>
        <fullName evidence="10">Phototropic-responsive NPH3 family protein</fullName>
    </recommendedName>
</protein>
<reference evidence="8" key="1">
    <citation type="journal article" date="2022" name="Plant J.">
        <title>Strategies of tolerance reflected in two North American maple genomes.</title>
        <authorList>
            <person name="McEvoy S.L."/>
            <person name="Sezen U.U."/>
            <person name="Trouern-Trend A."/>
            <person name="McMahon S.M."/>
            <person name="Schaberg P.G."/>
            <person name="Yang J."/>
            <person name="Wegrzyn J.L."/>
            <person name="Swenson N.G."/>
        </authorList>
    </citation>
    <scope>NUCLEOTIDE SEQUENCE</scope>
    <source>
        <strain evidence="8">91603</strain>
    </source>
</reference>
<name>A0AAD5IJK0_ACENE</name>
<evidence type="ECO:0000259" key="7">
    <source>
        <dbReference type="PROSITE" id="PS51649"/>
    </source>
</evidence>
<evidence type="ECO:0000259" key="6">
    <source>
        <dbReference type="PROSITE" id="PS50097"/>
    </source>
</evidence>
<sequence length="660" mass="73994">MEAEKSSSKAQAWFCTTGLPSDIVIEVDEMSFHLHKFPLMSKSRKLHQLITEQETNPVNASRQDGDDADNSNNNKETEIVEEEEAECHICLPDFPGGSETFEMVAKWCYGVKMELSSSNVVPLRCAAEFLEMTDDYSEDNLISKTERFFSQSVFKSMKDSIKALKSCEIVLSWAESLSIVQRCIDSIASRASSADPTLFGWPVTEGGGGGGASNQALWNGIEAGLRRKATKNAESWLEDLSLLSLPLLKRLISAMQQGDLNPDIIESCLMHYAKKYIPGISRSSRKPTSSSSTIPSEDEQRELLETVIANLPLEKSSSSTSSTATRFLFGLLRTANILNASESCRSALEKKIGSQLDQATLDDLLIPSYSYLNETLYDVNCIERILGFFLDSLQIQQCQQEQQDNNARSPPLMLVGKLFDGYLAEIASDSNLKQDKFYNLIISLPDQARLFDDGLYRAVDVYLKAHPWISEAEREKICGVLDCQKLTLEACTHAAQNERLPLRAVVQVLFFEQLQLRHAIAGTLLAADAAVPQEAGRASGIREEDDDVEEEEMEETTGGQVVVAEASNNGATWRKAVRENQVLRLDMDSMRTRVHQLERECSSMKKVIDKIDKKGGWRESLTRRFGCKFKTQVCDSHEQTVVERRKGRQHNHHHHHDHQL</sequence>
<comment type="caution">
    <text evidence="8">The sequence shown here is derived from an EMBL/GenBank/DDBJ whole genome shotgun (WGS) entry which is preliminary data.</text>
</comment>
<evidence type="ECO:0000256" key="4">
    <source>
        <dbReference type="SAM" id="Coils"/>
    </source>
</evidence>
<organism evidence="8 9">
    <name type="scientific">Acer negundo</name>
    <name type="common">Box elder</name>
    <dbReference type="NCBI Taxonomy" id="4023"/>
    <lineage>
        <taxon>Eukaryota</taxon>
        <taxon>Viridiplantae</taxon>
        <taxon>Streptophyta</taxon>
        <taxon>Embryophyta</taxon>
        <taxon>Tracheophyta</taxon>
        <taxon>Spermatophyta</taxon>
        <taxon>Magnoliopsida</taxon>
        <taxon>eudicotyledons</taxon>
        <taxon>Gunneridae</taxon>
        <taxon>Pentapetalae</taxon>
        <taxon>rosids</taxon>
        <taxon>malvids</taxon>
        <taxon>Sapindales</taxon>
        <taxon>Sapindaceae</taxon>
        <taxon>Hippocastanoideae</taxon>
        <taxon>Acereae</taxon>
        <taxon>Acer</taxon>
    </lineage>
</organism>
<dbReference type="PANTHER" id="PTHR32370">
    <property type="entry name" value="OS12G0117600 PROTEIN"/>
    <property type="match status" value="1"/>
</dbReference>
<feature type="coiled-coil region" evidence="4">
    <location>
        <begin position="580"/>
        <end position="614"/>
    </location>
</feature>
<evidence type="ECO:0000256" key="3">
    <source>
        <dbReference type="PROSITE-ProRule" id="PRU00982"/>
    </source>
</evidence>
<evidence type="ECO:0000313" key="8">
    <source>
        <dbReference type="EMBL" id="KAI9165553.1"/>
    </source>
</evidence>
<keyword evidence="9" id="KW-1185">Reference proteome</keyword>
<dbReference type="Proteomes" id="UP001064489">
    <property type="component" value="Chromosome 10"/>
</dbReference>
<dbReference type="InterPro" id="IPR027356">
    <property type="entry name" value="NPH3_dom"/>
</dbReference>
<feature type="domain" description="NPH3" evidence="7">
    <location>
        <begin position="234"/>
        <end position="515"/>
    </location>
</feature>
<dbReference type="AlphaFoldDB" id="A0AAD5IJK0"/>
<evidence type="ECO:0000256" key="1">
    <source>
        <dbReference type="ARBA" id="ARBA00004906"/>
    </source>
</evidence>
<proteinExistence type="inferred from homology"/>
<gene>
    <name evidence="8" type="ORF">LWI28_016162</name>
</gene>
<dbReference type="InterPro" id="IPR043454">
    <property type="entry name" value="NPH3/RPT2-like"/>
</dbReference>
<dbReference type="PROSITE" id="PS51649">
    <property type="entry name" value="NPH3"/>
    <property type="match status" value="1"/>
</dbReference>
<comment type="similarity">
    <text evidence="3">Belongs to the NPH3 family.</text>
</comment>
<accession>A0AAD5IJK0</accession>
<dbReference type="Pfam" id="PF03000">
    <property type="entry name" value="NPH3"/>
    <property type="match status" value="1"/>
</dbReference>
<reference evidence="8" key="2">
    <citation type="submission" date="2023-02" db="EMBL/GenBank/DDBJ databases">
        <authorList>
            <person name="Swenson N.G."/>
            <person name="Wegrzyn J.L."/>
            <person name="Mcevoy S.L."/>
        </authorList>
    </citation>
    <scope>NUCLEOTIDE SEQUENCE</scope>
    <source>
        <strain evidence="8">91603</strain>
        <tissue evidence="8">Leaf</tissue>
    </source>
</reference>
<dbReference type="Gene3D" id="3.30.710.10">
    <property type="entry name" value="Potassium Channel Kv1.1, Chain A"/>
    <property type="match status" value="1"/>
</dbReference>
<dbReference type="SUPFAM" id="SSF54695">
    <property type="entry name" value="POZ domain"/>
    <property type="match status" value="1"/>
</dbReference>
<feature type="compositionally biased region" description="Basic residues" evidence="5">
    <location>
        <begin position="645"/>
        <end position="660"/>
    </location>
</feature>
<evidence type="ECO:0008006" key="10">
    <source>
        <dbReference type="Google" id="ProtNLM"/>
    </source>
</evidence>
<evidence type="ECO:0000313" key="9">
    <source>
        <dbReference type="Proteomes" id="UP001064489"/>
    </source>
</evidence>
<dbReference type="SMART" id="SM00225">
    <property type="entry name" value="BTB"/>
    <property type="match status" value="1"/>
</dbReference>
<feature type="domain" description="BTB" evidence="6">
    <location>
        <begin position="21"/>
        <end position="117"/>
    </location>
</feature>
<dbReference type="PROSITE" id="PS50097">
    <property type="entry name" value="BTB"/>
    <property type="match status" value="1"/>
</dbReference>
<keyword evidence="2" id="KW-0833">Ubl conjugation pathway</keyword>
<dbReference type="EMBL" id="JAJSOW010000105">
    <property type="protein sequence ID" value="KAI9165553.1"/>
    <property type="molecule type" value="Genomic_DNA"/>
</dbReference>
<comment type="pathway">
    <text evidence="1">Protein modification; protein ubiquitination.</text>
</comment>